<dbReference type="Pfam" id="PF12698">
    <property type="entry name" value="ABC2_membrane_3"/>
    <property type="match status" value="1"/>
</dbReference>
<evidence type="ECO:0000259" key="6">
    <source>
        <dbReference type="Pfam" id="PF12698"/>
    </source>
</evidence>
<reference evidence="7 8" key="1">
    <citation type="submission" date="2022-07" db="EMBL/GenBank/DDBJ databases">
        <title>Methylomonas rivi sp. nov., Methylomonas rosea sp. nov., Methylomonas aureus sp. nov. and Methylomonas subterranea sp. nov., four novel methanotrophs isolated from a freshwater creek and the deep terrestrial subsurface.</title>
        <authorList>
            <person name="Abin C."/>
            <person name="Sankaranarayanan K."/>
            <person name="Garner C."/>
            <person name="Sindelar R."/>
            <person name="Kotary K."/>
            <person name="Garner R."/>
            <person name="Barclay S."/>
            <person name="Lawson P."/>
            <person name="Krumholz L."/>
        </authorList>
    </citation>
    <scope>NUCLEOTIDE SEQUENCE [LARGE SCALE GENOMIC DNA]</scope>
    <source>
        <strain evidence="7 8">WSC-7</strain>
    </source>
</reference>
<feature type="transmembrane region" description="Helical" evidence="5">
    <location>
        <begin position="97"/>
        <end position="117"/>
    </location>
</feature>
<keyword evidence="3 5" id="KW-1133">Transmembrane helix</keyword>
<sequence>MNLNPEFERQLILECSLARLVGAPVVLSAVFTLTYFLDDYRLGNISAQAALTLFMLITLLWGTRQSLDSIVEEYRDRTWDTQRLSALGPWQMTWGKLLGSTSMAWYCAGICLLVHALATDNPASLPLLFFYAIGTALLVQSTGLLLGLLAVQRGQLKTGSILILVLVGFIVFMPSLTDLTDTANYLPGNFQSNSWYSLTINAQTLHQISLIFALFWCMMGNYRLLAQDLGLRNLPWAWLGFTLFLIVYLGGFIPSSSYSFSLAAFAVCSVLTYVGVIVERHEPMRIKRLLDYYRQANWRRVGEELPLSALSFALSLPFAIFLSFQEQRFAWLDISLHAYPLAIALLVLRDCAIYLFFCYGKNPQRAFSLSLLCAALLYGILPGLFGMIGMTGISAVFFPLWADSAIAALVFAVLQCVLILRLLYQRWRQNIS</sequence>
<dbReference type="Proteomes" id="UP001524570">
    <property type="component" value="Unassembled WGS sequence"/>
</dbReference>
<feature type="transmembrane region" description="Helical" evidence="5">
    <location>
        <begin position="336"/>
        <end position="357"/>
    </location>
</feature>
<proteinExistence type="predicted"/>
<dbReference type="EMBL" id="JANIBL010000009">
    <property type="protein sequence ID" value="MCQ8116676.1"/>
    <property type="molecule type" value="Genomic_DNA"/>
</dbReference>
<keyword evidence="4 5" id="KW-0472">Membrane</keyword>
<feature type="transmembrane region" description="Helical" evidence="5">
    <location>
        <begin position="204"/>
        <end position="222"/>
    </location>
</feature>
<feature type="transmembrane region" description="Helical" evidence="5">
    <location>
        <begin position="404"/>
        <end position="424"/>
    </location>
</feature>
<feature type="transmembrane region" description="Helical" evidence="5">
    <location>
        <begin position="129"/>
        <end position="151"/>
    </location>
</feature>
<feature type="domain" description="ABC-2 type transporter transmembrane" evidence="6">
    <location>
        <begin position="45"/>
        <end position="250"/>
    </location>
</feature>
<keyword evidence="2 5" id="KW-0812">Transmembrane</keyword>
<dbReference type="RefSeq" id="WP_256605911.1">
    <property type="nucleotide sequence ID" value="NZ_JANIBL010000009.1"/>
</dbReference>
<comment type="caution">
    <text evidence="7">The sequence shown here is derived from an EMBL/GenBank/DDBJ whole genome shotgun (WGS) entry which is preliminary data.</text>
</comment>
<evidence type="ECO:0000313" key="8">
    <source>
        <dbReference type="Proteomes" id="UP001524570"/>
    </source>
</evidence>
<evidence type="ECO:0000256" key="4">
    <source>
        <dbReference type="ARBA" id="ARBA00023136"/>
    </source>
</evidence>
<comment type="subcellular location">
    <subcellularLocation>
        <location evidence="1">Membrane</location>
        <topology evidence="1">Multi-pass membrane protein</topology>
    </subcellularLocation>
</comment>
<accession>A0ABT1TPI9</accession>
<evidence type="ECO:0000256" key="1">
    <source>
        <dbReference type="ARBA" id="ARBA00004141"/>
    </source>
</evidence>
<feature type="transmembrane region" description="Helical" evidence="5">
    <location>
        <begin position="305"/>
        <end position="324"/>
    </location>
</feature>
<feature type="transmembrane region" description="Helical" evidence="5">
    <location>
        <begin position="234"/>
        <end position="253"/>
    </location>
</feature>
<organism evidence="7 8">
    <name type="scientific">Methylomonas rosea</name>
    <dbReference type="NCBI Taxonomy" id="2952227"/>
    <lineage>
        <taxon>Bacteria</taxon>
        <taxon>Pseudomonadati</taxon>
        <taxon>Pseudomonadota</taxon>
        <taxon>Gammaproteobacteria</taxon>
        <taxon>Methylococcales</taxon>
        <taxon>Methylococcaceae</taxon>
        <taxon>Methylomonas</taxon>
    </lineage>
</organism>
<name>A0ABT1TPI9_9GAMM</name>
<evidence type="ECO:0000256" key="3">
    <source>
        <dbReference type="ARBA" id="ARBA00022989"/>
    </source>
</evidence>
<gene>
    <name evidence="7" type="ORF">NP589_04500</name>
</gene>
<feature type="transmembrane region" description="Helical" evidence="5">
    <location>
        <begin position="369"/>
        <end position="398"/>
    </location>
</feature>
<dbReference type="InterPro" id="IPR013525">
    <property type="entry name" value="ABC2_TM"/>
</dbReference>
<feature type="transmembrane region" description="Helical" evidence="5">
    <location>
        <begin position="259"/>
        <end position="278"/>
    </location>
</feature>
<protein>
    <submittedName>
        <fullName evidence="7">ABC transporter permease</fullName>
    </submittedName>
</protein>
<feature type="transmembrane region" description="Helical" evidence="5">
    <location>
        <begin position="12"/>
        <end position="36"/>
    </location>
</feature>
<evidence type="ECO:0000313" key="7">
    <source>
        <dbReference type="EMBL" id="MCQ8116676.1"/>
    </source>
</evidence>
<evidence type="ECO:0000256" key="2">
    <source>
        <dbReference type="ARBA" id="ARBA00022692"/>
    </source>
</evidence>
<evidence type="ECO:0000256" key="5">
    <source>
        <dbReference type="SAM" id="Phobius"/>
    </source>
</evidence>
<keyword evidence="8" id="KW-1185">Reference proteome</keyword>
<feature type="transmembrane region" description="Helical" evidence="5">
    <location>
        <begin position="158"/>
        <end position="177"/>
    </location>
</feature>